<evidence type="ECO:0000256" key="18">
    <source>
        <dbReference type="ARBA" id="ARBA00043182"/>
    </source>
</evidence>
<dbReference type="InterPro" id="IPR048670">
    <property type="entry name" value="IF5A-like_N"/>
</dbReference>
<organism evidence="22 23">
    <name type="scientific">Tribolium castaneum</name>
    <name type="common">Red flour beetle</name>
    <dbReference type="NCBI Taxonomy" id="7070"/>
    <lineage>
        <taxon>Eukaryota</taxon>
        <taxon>Metazoa</taxon>
        <taxon>Ecdysozoa</taxon>
        <taxon>Arthropoda</taxon>
        <taxon>Hexapoda</taxon>
        <taxon>Insecta</taxon>
        <taxon>Pterygota</taxon>
        <taxon>Neoptera</taxon>
        <taxon>Endopterygota</taxon>
        <taxon>Coleoptera</taxon>
        <taxon>Polyphaga</taxon>
        <taxon>Cucujiformia</taxon>
        <taxon>Tenebrionidae</taxon>
        <taxon>Tenebrionidae incertae sedis</taxon>
        <taxon>Tribolium</taxon>
    </lineage>
</organism>
<dbReference type="InParanoid" id="A0A139WD26"/>
<evidence type="ECO:0000256" key="4">
    <source>
        <dbReference type="ARBA" id="ARBA00006016"/>
    </source>
</evidence>
<evidence type="ECO:0000256" key="11">
    <source>
        <dbReference type="ARBA" id="ARBA00023002"/>
    </source>
</evidence>
<name>A0A139WD26_TRICA</name>
<dbReference type="InterPro" id="IPR005176">
    <property type="entry name" value="PONY_dom"/>
</dbReference>
<evidence type="ECO:0000256" key="10">
    <source>
        <dbReference type="ARBA" id="ARBA00022917"/>
    </source>
</evidence>
<dbReference type="Pfam" id="PF03556">
    <property type="entry name" value="Cullin_binding"/>
    <property type="match status" value="1"/>
</dbReference>
<dbReference type="InterPro" id="IPR013154">
    <property type="entry name" value="ADH-like_N"/>
</dbReference>
<evidence type="ECO:0000256" key="6">
    <source>
        <dbReference type="ARBA" id="ARBA00022490"/>
    </source>
</evidence>
<dbReference type="Gene3D" id="1.10.238.10">
    <property type="entry name" value="EF-hand"/>
    <property type="match status" value="1"/>
</dbReference>
<evidence type="ECO:0000256" key="5">
    <source>
        <dbReference type="ARBA" id="ARBA00022475"/>
    </source>
</evidence>
<keyword evidence="9" id="KW-0694">RNA-binding</keyword>
<keyword evidence="13" id="KW-0472">Membrane</keyword>
<keyword evidence="12" id="KW-0385">Hypusine</keyword>
<dbReference type="FunFam" id="2.40.50.140:FF:000034">
    <property type="entry name" value="Eukaryotic translation initiation factor 5A"/>
    <property type="match status" value="1"/>
</dbReference>
<evidence type="ECO:0000256" key="12">
    <source>
        <dbReference type="ARBA" id="ARBA00023071"/>
    </source>
</evidence>
<evidence type="ECO:0000256" key="20">
    <source>
        <dbReference type="SAM" id="MobiDB-lite"/>
    </source>
</evidence>
<keyword evidence="23" id="KW-1185">Reference proteome</keyword>
<dbReference type="InterPro" id="IPR019769">
    <property type="entry name" value="Trans_elong_IF5A_hypusine_site"/>
</dbReference>
<dbReference type="InterPro" id="IPR011032">
    <property type="entry name" value="GroES-like_sf"/>
</dbReference>
<dbReference type="Gene3D" id="2.40.50.140">
    <property type="entry name" value="Nucleic acid-binding proteins"/>
    <property type="match status" value="1"/>
</dbReference>
<keyword evidence="11" id="KW-0560">Oxidoreductase</keyword>
<dbReference type="Pfam" id="PF21485">
    <property type="entry name" value="IF5A-like_N"/>
    <property type="match status" value="1"/>
</dbReference>
<dbReference type="GO" id="GO:0003746">
    <property type="term" value="F:translation elongation factor activity"/>
    <property type="evidence" value="ECO:0007669"/>
    <property type="project" value="UniProtKB-KW"/>
</dbReference>
<evidence type="ECO:0000313" key="22">
    <source>
        <dbReference type="EMBL" id="KYB25840.1"/>
    </source>
</evidence>
<dbReference type="GO" id="GO:2000436">
    <property type="term" value="P:positive regulation of protein neddylation"/>
    <property type="evidence" value="ECO:0007669"/>
    <property type="project" value="UniProtKB-ARBA"/>
</dbReference>
<evidence type="ECO:0000256" key="2">
    <source>
        <dbReference type="ARBA" id="ARBA00004236"/>
    </source>
</evidence>
<dbReference type="Gene3D" id="2.30.30.30">
    <property type="match status" value="1"/>
</dbReference>
<dbReference type="Proteomes" id="UP000007266">
    <property type="component" value="Linkage group 8"/>
</dbReference>
<dbReference type="InterPro" id="IPR036291">
    <property type="entry name" value="NAD(P)-bd_dom_sf"/>
</dbReference>
<dbReference type="GO" id="GO:0045905">
    <property type="term" value="P:positive regulation of translational termination"/>
    <property type="evidence" value="ECO:0007669"/>
    <property type="project" value="InterPro"/>
</dbReference>
<keyword evidence="6" id="KW-0963">Cytoplasm</keyword>
<keyword evidence="10" id="KW-0648">Protein biosynthesis</keyword>
<evidence type="ECO:0000256" key="17">
    <source>
        <dbReference type="ARBA" id="ARBA00042254"/>
    </source>
</evidence>
<dbReference type="CDD" id="cd08275">
    <property type="entry name" value="MDR3"/>
    <property type="match status" value="1"/>
</dbReference>
<dbReference type="GO" id="GO:0005886">
    <property type="term" value="C:plasma membrane"/>
    <property type="evidence" value="ECO:0007669"/>
    <property type="project" value="UniProtKB-SubCell"/>
</dbReference>
<dbReference type="SMART" id="SM01376">
    <property type="entry name" value="eIF-5a"/>
    <property type="match status" value="1"/>
</dbReference>
<dbReference type="GO" id="GO:0003723">
    <property type="term" value="F:RNA binding"/>
    <property type="evidence" value="ECO:0007669"/>
    <property type="project" value="UniProtKB-KW"/>
</dbReference>
<dbReference type="GO" id="GO:0048471">
    <property type="term" value="C:perinuclear region of cytoplasm"/>
    <property type="evidence" value="ECO:0007669"/>
    <property type="project" value="UniProtKB-SubCell"/>
</dbReference>
<evidence type="ECO:0000313" key="23">
    <source>
        <dbReference type="Proteomes" id="UP000007266"/>
    </source>
</evidence>
<dbReference type="FunFam" id="1.10.238.200:FF:000003">
    <property type="entry name" value="DCN1-like protein 3"/>
    <property type="match status" value="1"/>
</dbReference>
<evidence type="ECO:0000259" key="21">
    <source>
        <dbReference type="PROSITE" id="PS51229"/>
    </source>
</evidence>
<proteinExistence type="inferred from homology"/>
<dbReference type="GO" id="GO:0045901">
    <property type="term" value="P:positive regulation of translational elongation"/>
    <property type="evidence" value="ECO:0007669"/>
    <property type="project" value="InterPro"/>
</dbReference>
<evidence type="ECO:0000256" key="1">
    <source>
        <dbReference type="ARBA" id="ARBA00004123"/>
    </source>
</evidence>
<evidence type="ECO:0000256" key="14">
    <source>
        <dbReference type="ARBA" id="ARBA00023242"/>
    </source>
</evidence>
<evidence type="ECO:0000256" key="3">
    <source>
        <dbReference type="ARBA" id="ARBA00004556"/>
    </source>
</evidence>
<dbReference type="Pfam" id="PF13602">
    <property type="entry name" value="ADH_zinc_N_2"/>
    <property type="match status" value="1"/>
</dbReference>
<dbReference type="Gene3D" id="1.10.238.200">
    <property type="entry name" value="Cullin, PONY binding domain"/>
    <property type="match status" value="1"/>
</dbReference>
<gene>
    <name evidence="22" type="primary">AUGUSTUS-3.0.2_31278</name>
    <name evidence="22" type="ORF">TcasGA2_TC031278</name>
</gene>
<dbReference type="Pfam" id="PF01287">
    <property type="entry name" value="eIF-5a"/>
    <property type="match status" value="1"/>
</dbReference>
<reference evidence="22 23" key="2">
    <citation type="journal article" date="2010" name="Nucleic Acids Res.">
        <title>BeetleBase in 2010: revisions to provide comprehensive genomic information for Tribolium castaneum.</title>
        <authorList>
            <person name="Kim H.S."/>
            <person name="Murphy T."/>
            <person name="Xia J."/>
            <person name="Caragea D."/>
            <person name="Park Y."/>
            <person name="Beeman R.W."/>
            <person name="Lorenzen M.D."/>
            <person name="Butcher S."/>
            <person name="Manak J.R."/>
            <person name="Brown S.J."/>
        </authorList>
    </citation>
    <scope>GENOME REANNOTATION</scope>
    <source>
        <strain evidence="22 23">Georgia GA2</strain>
    </source>
</reference>
<reference evidence="22 23" key="1">
    <citation type="journal article" date="2008" name="Nature">
        <title>The genome of the model beetle and pest Tribolium castaneum.</title>
        <authorList>
            <consortium name="Tribolium Genome Sequencing Consortium"/>
            <person name="Richards S."/>
            <person name="Gibbs R.A."/>
            <person name="Weinstock G.M."/>
            <person name="Brown S.J."/>
            <person name="Denell R."/>
            <person name="Beeman R.W."/>
            <person name="Gibbs R."/>
            <person name="Beeman R.W."/>
            <person name="Brown S.J."/>
            <person name="Bucher G."/>
            <person name="Friedrich M."/>
            <person name="Grimmelikhuijzen C.J."/>
            <person name="Klingler M."/>
            <person name="Lorenzen M."/>
            <person name="Richards S."/>
            <person name="Roth S."/>
            <person name="Schroder R."/>
            <person name="Tautz D."/>
            <person name="Zdobnov E.M."/>
            <person name="Muzny D."/>
            <person name="Gibbs R.A."/>
            <person name="Weinstock G.M."/>
            <person name="Attaway T."/>
            <person name="Bell S."/>
            <person name="Buhay C.J."/>
            <person name="Chandrabose M.N."/>
            <person name="Chavez D."/>
            <person name="Clerk-Blankenburg K.P."/>
            <person name="Cree A."/>
            <person name="Dao M."/>
            <person name="Davis C."/>
            <person name="Chacko J."/>
            <person name="Dinh H."/>
            <person name="Dugan-Rocha S."/>
            <person name="Fowler G."/>
            <person name="Garner T.T."/>
            <person name="Garnes J."/>
            <person name="Gnirke A."/>
            <person name="Hawes A."/>
            <person name="Hernandez J."/>
            <person name="Hines S."/>
            <person name="Holder M."/>
            <person name="Hume J."/>
            <person name="Jhangiani S.N."/>
            <person name="Joshi V."/>
            <person name="Khan Z.M."/>
            <person name="Jackson L."/>
            <person name="Kovar C."/>
            <person name="Kowis A."/>
            <person name="Lee S."/>
            <person name="Lewis L.R."/>
            <person name="Margolis J."/>
            <person name="Morgan M."/>
            <person name="Nazareth L.V."/>
            <person name="Nguyen N."/>
            <person name="Okwuonu G."/>
            <person name="Parker D."/>
            <person name="Richards S."/>
            <person name="Ruiz S.J."/>
            <person name="Santibanez J."/>
            <person name="Savard J."/>
            <person name="Scherer S.E."/>
            <person name="Schneider B."/>
            <person name="Sodergren E."/>
            <person name="Tautz D."/>
            <person name="Vattahil S."/>
            <person name="Villasana D."/>
            <person name="White C.S."/>
            <person name="Wright R."/>
            <person name="Park Y."/>
            <person name="Beeman R.W."/>
            <person name="Lord J."/>
            <person name="Oppert B."/>
            <person name="Lorenzen M."/>
            <person name="Brown S."/>
            <person name="Wang L."/>
            <person name="Savard J."/>
            <person name="Tautz D."/>
            <person name="Richards S."/>
            <person name="Weinstock G."/>
            <person name="Gibbs R.A."/>
            <person name="Liu Y."/>
            <person name="Worley K."/>
            <person name="Weinstock G."/>
            <person name="Elsik C.G."/>
            <person name="Reese J.T."/>
            <person name="Elhaik E."/>
            <person name="Landan G."/>
            <person name="Graur D."/>
            <person name="Arensburger P."/>
            <person name="Atkinson P."/>
            <person name="Beeman R.W."/>
            <person name="Beidler J."/>
            <person name="Brown S.J."/>
            <person name="Demuth J.P."/>
            <person name="Drury D.W."/>
            <person name="Du Y.Z."/>
            <person name="Fujiwara H."/>
            <person name="Lorenzen M."/>
            <person name="Maselli V."/>
            <person name="Osanai M."/>
            <person name="Park Y."/>
            <person name="Robertson H.M."/>
            <person name="Tu Z."/>
            <person name="Wang J.J."/>
            <person name="Wang S."/>
            <person name="Richards S."/>
            <person name="Song H."/>
            <person name="Zhang L."/>
            <person name="Sodergren E."/>
            <person name="Werner D."/>
            <person name="Stanke M."/>
            <person name="Morgenstern B."/>
            <person name="Solovyev V."/>
            <person name="Kosarev P."/>
            <person name="Brown G."/>
            <person name="Chen H.C."/>
            <person name="Ermolaeva O."/>
            <person name="Hlavina W."/>
            <person name="Kapustin Y."/>
            <person name="Kiryutin B."/>
            <person name="Kitts P."/>
            <person name="Maglott D."/>
            <person name="Pruitt K."/>
            <person name="Sapojnikov V."/>
            <person name="Souvorov A."/>
            <person name="Mackey A.J."/>
            <person name="Waterhouse R.M."/>
            <person name="Wyder S."/>
            <person name="Zdobnov E.M."/>
            <person name="Zdobnov E.M."/>
            <person name="Wyder S."/>
            <person name="Kriventseva E.V."/>
            <person name="Kadowaki T."/>
            <person name="Bork P."/>
            <person name="Aranda M."/>
            <person name="Bao R."/>
            <person name="Beermann A."/>
            <person name="Berns N."/>
            <person name="Bolognesi R."/>
            <person name="Bonneton F."/>
            <person name="Bopp D."/>
            <person name="Brown S.J."/>
            <person name="Bucher G."/>
            <person name="Butts T."/>
            <person name="Chaumot A."/>
            <person name="Denell R.E."/>
            <person name="Ferrier D.E."/>
            <person name="Friedrich M."/>
            <person name="Gordon C.M."/>
            <person name="Jindra M."/>
            <person name="Klingler M."/>
            <person name="Lan Q."/>
            <person name="Lattorff H.M."/>
            <person name="Laudet V."/>
            <person name="von Levetsow C."/>
            <person name="Liu Z."/>
            <person name="Lutz R."/>
            <person name="Lynch J.A."/>
            <person name="da Fonseca R.N."/>
            <person name="Posnien N."/>
            <person name="Reuter R."/>
            <person name="Roth S."/>
            <person name="Savard J."/>
            <person name="Schinko J.B."/>
            <person name="Schmitt C."/>
            <person name="Schoppmeier M."/>
            <person name="Schroder R."/>
            <person name="Shippy T.D."/>
            <person name="Simonnet F."/>
            <person name="Marques-Souza H."/>
            <person name="Tautz D."/>
            <person name="Tomoyasu Y."/>
            <person name="Trauner J."/>
            <person name="Van der Zee M."/>
            <person name="Vervoort M."/>
            <person name="Wittkopp N."/>
            <person name="Wimmer E.A."/>
            <person name="Yang X."/>
            <person name="Jones A.K."/>
            <person name="Sattelle D.B."/>
            <person name="Ebert P.R."/>
            <person name="Nelson D."/>
            <person name="Scott J.G."/>
            <person name="Beeman R.W."/>
            <person name="Muthukrishnan S."/>
            <person name="Kramer K.J."/>
            <person name="Arakane Y."/>
            <person name="Beeman R.W."/>
            <person name="Zhu Q."/>
            <person name="Hogenkamp D."/>
            <person name="Dixit R."/>
            <person name="Oppert B."/>
            <person name="Jiang H."/>
            <person name="Zou Z."/>
            <person name="Marshall J."/>
            <person name="Elpidina E."/>
            <person name="Vinokurov K."/>
            <person name="Oppert C."/>
            <person name="Zou Z."/>
            <person name="Evans J."/>
            <person name="Lu Z."/>
            <person name="Zhao P."/>
            <person name="Sumathipala N."/>
            <person name="Altincicek B."/>
            <person name="Vilcinskas A."/>
            <person name="Williams M."/>
            <person name="Hultmark D."/>
            <person name="Hetru C."/>
            <person name="Jiang H."/>
            <person name="Grimmelikhuijzen C.J."/>
            <person name="Hauser F."/>
            <person name="Cazzamali G."/>
            <person name="Williamson M."/>
            <person name="Park Y."/>
            <person name="Li B."/>
            <person name="Tanaka Y."/>
            <person name="Predel R."/>
            <person name="Neupert S."/>
            <person name="Schachtner J."/>
            <person name="Verleyen P."/>
            <person name="Raible F."/>
            <person name="Bork P."/>
            <person name="Friedrich M."/>
            <person name="Walden K.K."/>
            <person name="Robertson H.M."/>
            <person name="Angeli S."/>
            <person name="Foret S."/>
            <person name="Bucher G."/>
            <person name="Schuetz S."/>
            <person name="Maleszka R."/>
            <person name="Wimmer E.A."/>
            <person name="Beeman R.W."/>
            <person name="Lorenzen M."/>
            <person name="Tomoyasu Y."/>
            <person name="Miller S.C."/>
            <person name="Grossmann D."/>
            <person name="Bucher G."/>
        </authorList>
    </citation>
    <scope>NUCLEOTIDE SEQUENCE [LARGE SCALE GENOMIC DNA]</scope>
    <source>
        <strain evidence="22 23">Georgia GA2</strain>
    </source>
</reference>
<dbReference type="InterPro" id="IPR042460">
    <property type="entry name" value="DCN1-like_PONY"/>
</dbReference>
<dbReference type="SUPFAM" id="SSF50249">
    <property type="entry name" value="Nucleic acid-binding proteins"/>
    <property type="match status" value="1"/>
</dbReference>
<dbReference type="STRING" id="7070.A0A139WD26"/>
<dbReference type="SUPFAM" id="SSF50104">
    <property type="entry name" value="Translation proteins SH3-like domain"/>
    <property type="match status" value="1"/>
</dbReference>
<dbReference type="Gene3D" id="3.40.50.720">
    <property type="entry name" value="NAD(P)-binding Rossmann-like Domain"/>
    <property type="match status" value="1"/>
</dbReference>
<keyword evidence="14" id="KW-0539">Nucleus</keyword>
<dbReference type="EMBL" id="KQ971361">
    <property type="protein sequence ID" value="KYB25840.1"/>
    <property type="molecule type" value="Genomic_DNA"/>
</dbReference>
<evidence type="ECO:0000256" key="8">
    <source>
        <dbReference type="ARBA" id="ARBA00022768"/>
    </source>
</evidence>
<comment type="subcellular location">
    <subcellularLocation>
        <location evidence="2">Cell membrane</location>
    </subcellularLocation>
    <subcellularLocation>
        <location evidence="3">Cytoplasm</location>
        <location evidence="3">Perinuclear region</location>
    </subcellularLocation>
    <subcellularLocation>
        <location evidence="1">Nucleus</location>
    </subcellularLocation>
</comment>
<dbReference type="SUPFAM" id="SSF50129">
    <property type="entry name" value="GroES-like"/>
    <property type="match status" value="1"/>
</dbReference>
<dbReference type="FunFam" id="1.10.238.10:FF:000126">
    <property type="entry name" value="DCN1-like protein"/>
    <property type="match status" value="1"/>
</dbReference>
<dbReference type="AlphaFoldDB" id="A0A139WD26"/>
<dbReference type="GO" id="GO:0005634">
    <property type="term" value="C:nucleus"/>
    <property type="evidence" value="ECO:0007669"/>
    <property type="project" value="UniProtKB-SubCell"/>
</dbReference>
<dbReference type="SMART" id="SM00829">
    <property type="entry name" value="PKS_ER"/>
    <property type="match status" value="1"/>
</dbReference>
<dbReference type="PROSITE" id="PS51229">
    <property type="entry name" value="DCUN1"/>
    <property type="match status" value="1"/>
</dbReference>
<dbReference type="PROSITE" id="PS00302">
    <property type="entry name" value="IF5A_HYPUSINE"/>
    <property type="match status" value="1"/>
</dbReference>
<dbReference type="InterPro" id="IPR001884">
    <property type="entry name" value="IF5A-like"/>
</dbReference>
<protein>
    <recommendedName>
        <fullName evidence="16">DCN1-like protein 3</fullName>
    </recommendedName>
    <alternativeName>
        <fullName evidence="17">DCUN1 domain-containing protein 3</fullName>
    </alternativeName>
    <alternativeName>
        <fullName evidence="18">Defective in cullin neddylation protein 1-like protein 3</fullName>
    </alternativeName>
    <alternativeName>
        <fullName evidence="19">Eukaryotic translation initiation factor 5A</fullName>
    </alternativeName>
</protein>
<dbReference type="SUPFAM" id="SSF51735">
    <property type="entry name" value="NAD(P)-binding Rossmann-fold domains"/>
    <property type="match status" value="1"/>
</dbReference>
<dbReference type="InterPro" id="IPR012340">
    <property type="entry name" value="NA-bd_OB-fold"/>
</dbReference>
<feature type="domain" description="DCUN1" evidence="21">
    <location>
        <begin position="87"/>
        <end position="279"/>
    </location>
</feature>
<accession>A0A139WD26</accession>
<feature type="compositionally biased region" description="Polar residues" evidence="20">
    <location>
        <begin position="46"/>
        <end position="55"/>
    </location>
</feature>
<keyword evidence="8" id="KW-0251">Elongation factor</keyword>
<evidence type="ECO:0000256" key="16">
    <source>
        <dbReference type="ARBA" id="ARBA00039727"/>
    </source>
</evidence>
<keyword evidence="7" id="KW-0519">Myristate</keyword>
<dbReference type="GO" id="GO:0016491">
    <property type="term" value="F:oxidoreductase activity"/>
    <property type="evidence" value="ECO:0007669"/>
    <property type="project" value="UniProtKB-KW"/>
</dbReference>
<dbReference type="CDD" id="cd04468">
    <property type="entry name" value="S1_eIF5A"/>
    <property type="match status" value="1"/>
</dbReference>
<evidence type="ECO:0000256" key="19">
    <source>
        <dbReference type="ARBA" id="ARBA00067313"/>
    </source>
</evidence>
<evidence type="ECO:0000256" key="9">
    <source>
        <dbReference type="ARBA" id="ARBA00022884"/>
    </source>
</evidence>
<dbReference type="PANTHER" id="PTHR44054:SF1">
    <property type="entry name" value="SYNAPTIC VESICLE MEMBRANE PROTEIN VAT-1 HOMOLOG"/>
    <property type="match status" value="1"/>
</dbReference>
<keyword evidence="15" id="KW-0449">Lipoprotein</keyword>
<dbReference type="NCBIfam" id="TIGR00037">
    <property type="entry name" value="eIF_5A"/>
    <property type="match status" value="1"/>
</dbReference>
<feature type="region of interest" description="Disordered" evidence="20">
    <location>
        <begin position="13"/>
        <end position="85"/>
    </location>
</feature>
<dbReference type="Pfam" id="PF08240">
    <property type="entry name" value="ADH_N"/>
    <property type="match status" value="1"/>
</dbReference>
<evidence type="ECO:0000256" key="13">
    <source>
        <dbReference type="ARBA" id="ARBA00023136"/>
    </source>
</evidence>
<evidence type="ECO:0000256" key="15">
    <source>
        <dbReference type="ARBA" id="ARBA00023288"/>
    </source>
</evidence>
<dbReference type="eggNOG" id="KOG1198">
    <property type="taxonomic scope" value="Eukaryota"/>
</dbReference>
<dbReference type="InterPro" id="IPR052100">
    <property type="entry name" value="SV-ATPase_mito-regulator"/>
</dbReference>
<dbReference type="FunFam" id="2.30.30.30:FF:000007">
    <property type="entry name" value="Eukaryotic translation initiation factor 5A"/>
    <property type="match status" value="1"/>
</dbReference>
<dbReference type="GO" id="GO:0043022">
    <property type="term" value="F:ribosome binding"/>
    <property type="evidence" value="ECO:0007669"/>
    <property type="project" value="InterPro"/>
</dbReference>
<dbReference type="InterPro" id="IPR020189">
    <property type="entry name" value="IF5A_C"/>
</dbReference>
<dbReference type="InterPro" id="IPR014722">
    <property type="entry name" value="Rib_uL2_dom2"/>
</dbReference>
<sequence>MGNCLACFKEPNSTALDNSPNCRKEEMPEAQLYPAPSHVPASSAPTETILSNGNHLTALPEPANNRFYPRKPHSKSAPAMGLTDSKPSDAKLNALFDQYKDNAEDTILAEGIEQLCRDLQISPDDFRILVLAWKLNAEQMCRFTRSEFVTGLKAMRADSVKGIQGRLPELVAEVGQDVEQFKDLYRFTFRFGLDSAAGQRILPTDMAVVLWRLVFTMREPPILARWLSFLESHQSVRGIPRDTWNMFLNFAEAVGDDLSCYDDNEAWPSLFDDFVEPSKHYLLSPTHKMETSRAIVVKKFGSYDVLSVEHFALPPLEGNVEVKVEYGGVNFADLYTRQGLMHNKKLPFVLGMECVGTIVKIGAENTQLKVGQHVICYDYHCGMYRDVVRVTPDKCYPLPDHVTWEEGAAIFVNYLTAYFSIIELGNLRQNETVLILSCGGGVGWAGTQLAKTVPGVTVVGTTAPFKHPEVKANGVDITLTLDENFQKEITKECPQGFDLILSNYAGPLYGFLKTLLKPLGRIVLIGANNLIQNEQKLSIFTLLKGWLTTKNVDLEELITRNRVAAGLHLGTLIEKDPGRVRDALGVIFKMMEEKKLKVKIDSVHPMEKIVDATKLLAERKNVGKDCRLGVQLCVSLNRAPCGATVASTGTVRFLRACHLCFFWNHLPSWTHLARLDIRHTMADIDDTHFETGDSGASATYPMQCSALRKNGFVMLKSRPCKIVEMSTSKTGKHGHAKVHLVGIDIFTGKKYEDICPSTHNMDVPHVKREDYQLTDISDDGYLSLMSDNGDLREDLKVPEGDVGAQLRAEYDAGKDILCTVLKSCGEEVVIAVKTNTALDK</sequence>
<dbReference type="InterPro" id="IPR020843">
    <property type="entry name" value="ER"/>
</dbReference>
<comment type="similarity">
    <text evidence="4">Belongs to the eIF-5A family.</text>
</comment>
<dbReference type="InterPro" id="IPR008991">
    <property type="entry name" value="Translation_prot_SH3-like_sf"/>
</dbReference>
<feature type="compositionally biased region" description="Low complexity" evidence="20">
    <location>
        <begin position="34"/>
        <end position="45"/>
    </location>
</feature>
<dbReference type="Gene3D" id="3.90.180.10">
    <property type="entry name" value="Medium-chain alcohol dehydrogenases, catalytic domain"/>
    <property type="match status" value="1"/>
</dbReference>
<keyword evidence="5" id="KW-1003">Cell membrane</keyword>
<evidence type="ECO:0000256" key="7">
    <source>
        <dbReference type="ARBA" id="ARBA00022707"/>
    </source>
</evidence>
<dbReference type="PANTHER" id="PTHR44054">
    <property type="entry name" value="SYNAPTIC VESICLE MEMBRANE PROTEIN VAT-1 HOMOLOG-LIKE"/>
    <property type="match status" value="1"/>
</dbReference>